<dbReference type="GO" id="GO:0009279">
    <property type="term" value="C:cell outer membrane"/>
    <property type="evidence" value="ECO:0007669"/>
    <property type="project" value="UniProtKB-SubCell"/>
</dbReference>
<dbReference type="PANTHER" id="PTHR30026:SF20">
    <property type="entry name" value="OUTER MEMBRANE PROTEIN TOLC"/>
    <property type="match status" value="1"/>
</dbReference>
<dbReference type="SUPFAM" id="SSF56954">
    <property type="entry name" value="Outer membrane efflux proteins (OEP)"/>
    <property type="match status" value="1"/>
</dbReference>
<keyword evidence="10" id="KW-1185">Reference proteome</keyword>
<keyword evidence="5" id="KW-0812">Transmembrane</keyword>
<evidence type="ECO:0000256" key="1">
    <source>
        <dbReference type="ARBA" id="ARBA00004442"/>
    </source>
</evidence>
<keyword evidence="4" id="KW-1134">Transmembrane beta strand</keyword>
<feature type="signal peptide" evidence="8">
    <location>
        <begin position="1"/>
        <end position="28"/>
    </location>
</feature>
<dbReference type="GO" id="GO:0015562">
    <property type="term" value="F:efflux transmembrane transporter activity"/>
    <property type="evidence" value="ECO:0007669"/>
    <property type="project" value="InterPro"/>
</dbReference>
<keyword evidence="6" id="KW-0472">Membrane</keyword>
<dbReference type="GO" id="GO:1990281">
    <property type="term" value="C:efflux pump complex"/>
    <property type="evidence" value="ECO:0007669"/>
    <property type="project" value="TreeGrafter"/>
</dbReference>
<gene>
    <name evidence="9" type="ORF">SAMN06273572_102528</name>
</gene>
<accession>A0A2C9CRL8</accession>
<keyword evidence="8" id="KW-0732">Signal</keyword>
<dbReference type="GO" id="GO:0015288">
    <property type="term" value="F:porin activity"/>
    <property type="evidence" value="ECO:0007669"/>
    <property type="project" value="TreeGrafter"/>
</dbReference>
<proteinExistence type="inferred from homology"/>
<evidence type="ECO:0000256" key="2">
    <source>
        <dbReference type="ARBA" id="ARBA00007613"/>
    </source>
</evidence>
<dbReference type="Gene3D" id="1.20.1600.10">
    <property type="entry name" value="Outer membrane efflux proteins (OEP)"/>
    <property type="match status" value="1"/>
</dbReference>
<comment type="similarity">
    <text evidence="2">Belongs to the outer membrane factor (OMF) (TC 1.B.17) family.</text>
</comment>
<dbReference type="EMBL" id="OCTN01000002">
    <property type="protein sequence ID" value="SOH93850.1"/>
    <property type="molecule type" value="Genomic_DNA"/>
</dbReference>
<comment type="subcellular location">
    <subcellularLocation>
        <location evidence="1">Cell outer membrane</location>
    </subcellularLocation>
</comment>
<evidence type="ECO:0000256" key="6">
    <source>
        <dbReference type="ARBA" id="ARBA00023136"/>
    </source>
</evidence>
<dbReference type="Pfam" id="PF02321">
    <property type="entry name" value="OEP"/>
    <property type="match status" value="2"/>
</dbReference>
<keyword evidence="3" id="KW-0813">Transport</keyword>
<evidence type="ECO:0000256" key="5">
    <source>
        <dbReference type="ARBA" id="ARBA00022692"/>
    </source>
</evidence>
<evidence type="ECO:0000256" key="8">
    <source>
        <dbReference type="SAM" id="SignalP"/>
    </source>
</evidence>
<evidence type="ECO:0000313" key="9">
    <source>
        <dbReference type="EMBL" id="SOH93850.1"/>
    </source>
</evidence>
<reference evidence="10" key="1">
    <citation type="submission" date="2017-09" db="EMBL/GenBank/DDBJ databases">
        <authorList>
            <person name="Varghese N."/>
            <person name="Submissions S."/>
        </authorList>
    </citation>
    <scope>NUCLEOTIDE SEQUENCE [LARGE SCALE GENOMIC DNA]</scope>
    <source>
        <strain evidence="10">C7</strain>
    </source>
</reference>
<evidence type="ECO:0000313" key="10">
    <source>
        <dbReference type="Proteomes" id="UP000220034"/>
    </source>
</evidence>
<organism evidence="9 10">
    <name type="scientific">Pontivivens marinum</name>
    <dbReference type="NCBI Taxonomy" id="1690039"/>
    <lineage>
        <taxon>Bacteria</taxon>
        <taxon>Pseudomonadati</taxon>
        <taxon>Pseudomonadota</taxon>
        <taxon>Alphaproteobacteria</taxon>
        <taxon>Rhodobacterales</taxon>
        <taxon>Paracoccaceae</taxon>
        <taxon>Pontivivens</taxon>
    </lineage>
</organism>
<dbReference type="AlphaFoldDB" id="A0A2C9CRL8"/>
<sequence>MNPTGCALMKIMLAAVMLAGCFPVSPVALDEIDAPVYLAEGVAEQTAEGLREADRIAEGSPTYRVQAGRFEGGEVVIPSPAPEEFSDFGTEFDVVQDISPTGADDLEALAQLVRTQNLRVAQAAEGVRRADIERENAGFALSPRIGGDIDFGRIEERTGRTGGFTGTEGNYDSTILRVEATQPLYDPAAIAARDAAERGQGVARATYAAETQAAVFEVTDTYLRGMTAKARRELTARRLGRVREQLSAENRLRDAGRSVAAAGLVLDVERGSAEGDLALFDQEIAGVLSDLARLTGRAVAGIDMFRPASTAFNVPNSIDTYVTAALQANPLMQQRRLETVRRRDLYREAVARDFAPRVEGYARADYEGQGGSAGRIGTDTEEYAIGVRISVPIYNRTGTGYAHRLAESAYRDATLSEVALRRQLEAEITTLVARIDQGVRAMAGAQVSLSAARSLVTAERAAVEAGVTAPVAVLAREIQLIRAEESLLLRRFDILRARARLAYLTGTDPVEALI</sequence>
<dbReference type="InterPro" id="IPR003423">
    <property type="entry name" value="OMP_efflux"/>
</dbReference>
<evidence type="ECO:0000256" key="7">
    <source>
        <dbReference type="ARBA" id="ARBA00023237"/>
    </source>
</evidence>
<evidence type="ECO:0000256" key="3">
    <source>
        <dbReference type="ARBA" id="ARBA00022448"/>
    </source>
</evidence>
<keyword evidence="7" id="KW-0998">Cell outer membrane</keyword>
<dbReference type="PANTHER" id="PTHR30026">
    <property type="entry name" value="OUTER MEMBRANE PROTEIN TOLC"/>
    <property type="match status" value="1"/>
</dbReference>
<dbReference type="Proteomes" id="UP000220034">
    <property type="component" value="Unassembled WGS sequence"/>
</dbReference>
<evidence type="ECO:0000256" key="4">
    <source>
        <dbReference type="ARBA" id="ARBA00022452"/>
    </source>
</evidence>
<feature type="chain" id="PRO_5011976752" evidence="8">
    <location>
        <begin position="29"/>
        <end position="514"/>
    </location>
</feature>
<name>A0A2C9CRL8_9RHOB</name>
<dbReference type="InterPro" id="IPR051906">
    <property type="entry name" value="TolC-like"/>
</dbReference>
<protein>
    <submittedName>
        <fullName evidence="9">Outer membrane protein TolC</fullName>
    </submittedName>
</protein>